<gene>
    <name evidence="1" type="ORF">E2C01_062559</name>
</gene>
<keyword evidence="2" id="KW-1185">Reference proteome</keyword>
<dbReference type="EMBL" id="VSRR010027711">
    <property type="protein sequence ID" value="MPC68359.1"/>
    <property type="molecule type" value="Genomic_DNA"/>
</dbReference>
<evidence type="ECO:0000313" key="2">
    <source>
        <dbReference type="Proteomes" id="UP000324222"/>
    </source>
</evidence>
<evidence type="ECO:0000313" key="1">
    <source>
        <dbReference type="EMBL" id="MPC68359.1"/>
    </source>
</evidence>
<name>A0A5B7HF09_PORTR</name>
<reference evidence="1 2" key="1">
    <citation type="submission" date="2019-05" db="EMBL/GenBank/DDBJ databases">
        <title>Another draft genome of Portunus trituberculatus and its Hox gene families provides insights of decapod evolution.</title>
        <authorList>
            <person name="Jeong J.-H."/>
            <person name="Song I."/>
            <person name="Kim S."/>
            <person name="Choi T."/>
            <person name="Kim D."/>
            <person name="Ryu S."/>
            <person name="Kim W."/>
        </authorList>
    </citation>
    <scope>NUCLEOTIDE SEQUENCE [LARGE SCALE GENOMIC DNA]</scope>
    <source>
        <tissue evidence="1">Muscle</tissue>
    </source>
</reference>
<accession>A0A5B7HF09</accession>
<organism evidence="1 2">
    <name type="scientific">Portunus trituberculatus</name>
    <name type="common">Swimming crab</name>
    <name type="synonym">Neptunus trituberculatus</name>
    <dbReference type="NCBI Taxonomy" id="210409"/>
    <lineage>
        <taxon>Eukaryota</taxon>
        <taxon>Metazoa</taxon>
        <taxon>Ecdysozoa</taxon>
        <taxon>Arthropoda</taxon>
        <taxon>Crustacea</taxon>
        <taxon>Multicrustacea</taxon>
        <taxon>Malacostraca</taxon>
        <taxon>Eumalacostraca</taxon>
        <taxon>Eucarida</taxon>
        <taxon>Decapoda</taxon>
        <taxon>Pleocyemata</taxon>
        <taxon>Brachyura</taxon>
        <taxon>Eubrachyura</taxon>
        <taxon>Portunoidea</taxon>
        <taxon>Portunidae</taxon>
        <taxon>Portuninae</taxon>
        <taxon>Portunus</taxon>
    </lineage>
</organism>
<dbReference type="AlphaFoldDB" id="A0A5B7HF09"/>
<comment type="caution">
    <text evidence="1">The sequence shown here is derived from an EMBL/GenBank/DDBJ whole genome shotgun (WGS) entry which is preliminary data.</text>
</comment>
<proteinExistence type="predicted"/>
<protein>
    <submittedName>
        <fullName evidence="1">Uncharacterized protein</fullName>
    </submittedName>
</protein>
<sequence>MYWCANNVTDVRDTLGTQVVSGFTYLPAHLLSLMLLCLSPAHSPSHSFLETKTRYAFITPLPENNIKASLG</sequence>
<dbReference type="Proteomes" id="UP000324222">
    <property type="component" value="Unassembled WGS sequence"/>
</dbReference>